<feature type="active site" description="Proton acceptor; for dehydratase activity" evidence="5">
    <location>
        <position position="989"/>
    </location>
</feature>
<feature type="region of interest" description="C-terminal hotdog fold" evidence="5">
    <location>
        <begin position="1088"/>
        <end position="1228"/>
    </location>
</feature>
<dbReference type="InterPro" id="IPR020841">
    <property type="entry name" value="PKS_Beta-ketoAc_synthase_dom"/>
</dbReference>
<dbReference type="Gene3D" id="3.40.366.10">
    <property type="entry name" value="Malonyl-Coenzyme A Acyl Carrier Protein, domain 2"/>
    <property type="match status" value="1"/>
</dbReference>
<dbReference type="Pfam" id="PF21089">
    <property type="entry name" value="PKS_DH_N"/>
    <property type="match status" value="1"/>
</dbReference>
<organism evidence="9 10">
    <name type="scientific">Enhygromyxa salina</name>
    <dbReference type="NCBI Taxonomy" id="215803"/>
    <lineage>
        <taxon>Bacteria</taxon>
        <taxon>Pseudomonadati</taxon>
        <taxon>Myxococcota</taxon>
        <taxon>Polyangia</taxon>
        <taxon>Nannocystales</taxon>
        <taxon>Nannocystaceae</taxon>
        <taxon>Enhygromyxa</taxon>
    </lineage>
</organism>
<dbReference type="SMART" id="SM00823">
    <property type="entry name" value="PKS_PP"/>
    <property type="match status" value="2"/>
</dbReference>
<reference evidence="9 10" key="1">
    <citation type="submission" date="2018-03" db="EMBL/GenBank/DDBJ databases">
        <title>Draft Genome Sequences of the Obligatory Marine Myxobacteria Enhygromyxa salina SWB005.</title>
        <authorList>
            <person name="Poehlein A."/>
            <person name="Moghaddam J.A."/>
            <person name="Harms H."/>
            <person name="Alanjari M."/>
            <person name="Koenig G.M."/>
            <person name="Daniel R."/>
            <person name="Schaeberle T.F."/>
        </authorList>
    </citation>
    <scope>NUCLEOTIDE SEQUENCE [LARGE SCALE GENOMIC DNA]</scope>
    <source>
        <strain evidence="9 10">SWB005</strain>
    </source>
</reference>
<feature type="domain" description="Ketosynthase family 3 (KS3)" evidence="7">
    <location>
        <begin position="94"/>
        <end position="517"/>
    </location>
</feature>
<dbReference type="Pfam" id="PF00109">
    <property type="entry name" value="ketoacyl-synt"/>
    <property type="match status" value="1"/>
</dbReference>
<dbReference type="InterPro" id="IPR016036">
    <property type="entry name" value="Malonyl_transacylase_ACP-bd"/>
</dbReference>
<dbReference type="CDD" id="cd00833">
    <property type="entry name" value="PKS"/>
    <property type="match status" value="1"/>
</dbReference>
<dbReference type="InterPro" id="IPR014043">
    <property type="entry name" value="Acyl_transferase_dom"/>
</dbReference>
<dbReference type="Proteomes" id="UP000237968">
    <property type="component" value="Unassembled WGS sequence"/>
</dbReference>
<evidence type="ECO:0000256" key="2">
    <source>
        <dbReference type="ARBA" id="ARBA00022553"/>
    </source>
</evidence>
<dbReference type="InterPro" id="IPR049900">
    <property type="entry name" value="PKS_mFAS_DH"/>
</dbReference>
<dbReference type="GO" id="GO:0006633">
    <property type="term" value="P:fatty acid biosynthetic process"/>
    <property type="evidence" value="ECO:0007669"/>
    <property type="project" value="TreeGrafter"/>
</dbReference>
<dbReference type="InterPro" id="IPR057326">
    <property type="entry name" value="KR_dom"/>
</dbReference>
<dbReference type="PROSITE" id="PS50075">
    <property type="entry name" value="CARRIER"/>
    <property type="match status" value="2"/>
</dbReference>
<dbReference type="PROSITE" id="PS52004">
    <property type="entry name" value="KS3_2"/>
    <property type="match status" value="1"/>
</dbReference>
<dbReference type="InterPro" id="IPR013968">
    <property type="entry name" value="PKS_KR"/>
</dbReference>
<dbReference type="InterPro" id="IPR020806">
    <property type="entry name" value="PKS_PP-bd"/>
</dbReference>
<dbReference type="Gene3D" id="1.10.1200.10">
    <property type="entry name" value="ACP-like"/>
    <property type="match status" value="2"/>
</dbReference>
<dbReference type="InterPro" id="IPR016035">
    <property type="entry name" value="Acyl_Trfase/lysoPLipase"/>
</dbReference>
<dbReference type="GO" id="GO:0005737">
    <property type="term" value="C:cytoplasm"/>
    <property type="evidence" value="ECO:0007669"/>
    <property type="project" value="TreeGrafter"/>
</dbReference>
<dbReference type="RefSeq" id="WP_106394611.1">
    <property type="nucleotide sequence ID" value="NZ_PVNK01000234.1"/>
</dbReference>
<dbReference type="GO" id="GO:0004315">
    <property type="term" value="F:3-oxoacyl-[acyl-carrier-protein] synthase activity"/>
    <property type="evidence" value="ECO:0007669"/>
    <property type="project" value="UniProtKB-EC"/>
</dbReference>
<evidence type="ECO:0000256" key="5">
    <source>
        <dbReference type="PROSITE-ProRule" id="PRU01363"/>
    </source>
</evidence>
<dbReference type="SMART" id="SM00822">
    <property type="entry name" value="PKS_KR"/>
    <property type="match status" value="1"/>
</dbReference>
<comment type="caution">
    <text evidence="9">The sequence shown here is derived from an EMBL/GenBank/DDBJ whole genome shotgun (WGS) entry which is preliminary data.</text>
</comment>
<dbReference type="SUPFAM" id="SSF47336">
    <property type="entry name" value="ACP-like"/>
    <property type="match status" value="2"/>
</dbReference>
<dbReference type="InterPro" id="IPR042104">
    <property type="entry name" value="PKS_dehydratase_sf"/>
</dbReference>
<feature type="domain" description="PKS/mFAS DH" evidence="8">
    <location>
        <begin position="949"/>
        <end position="1228"/>
    </location>
</feature>
<sequence length="1803" mass="191527">MNYDQQGATAWLRDRVAAVLGSEPEDIAIDRPFMDFGLASAEGVAMIAAFGELLGVELSPALLWDCPDIESLVSRVCADARDERVDADVGRDPHAAIAIVGMACRYPGAPDVEAYWRLLERGGVSLGPVPETRWDGAALYHPDRDAPGRSIGHEGGFLSDLRAFDADFFGISPREAAHLDPRQRVVLELVWEAFEDAGVAMDSDSARATGTFAAVLNDDFAAMFSRDLSLFRAATGPGTANSMVANRVSHVFDLRGPSITVDTACSGSLVALVMACRSLRAGECGMAVAAGVNINLIPRGEVFFTKAGALSLQGRCRTFDADADGIVRSEGAGVVLLKPLAQALEDGDPVHAVILGEALNHDGRTNGVMAPSPSAQRALLTRACASAGIEPASVQWVEAHGTGTPLGDPIEVNAMTEALGRGRGPERPLVIGSVKANIGHSEAAAGMAGVIKVALAMRHGQIPMQPNFRTLNPGIERPPFPLIVPSEPIPWPGPGPRIAGVSGFGFGGANAHVLLGDGPGLGGAPVGGGRPTSEADDIPRLLPISARTPEGFSAVARQLAEVVERLPLVDVCHTLGCRRAHNKLRAALVVRDPASARAELAQLEPSELTGAPPRVALVFSGQGTHWPGMAADLLEDPVFLAAVEPAAELFELHGTPALLPLLREADALERTDVNQPLIFLVQLGLTRLLLSAGVEPVAVLGQSLGEVAAAHVAGALSLEDAVGVVFHRARLMQGVAGGGATAAIGLARDQAELSLAMAGSLDVAGVTSTDTTLISGPRADIEQLVAGLGERGVFTRILPGVDLAFHGRQMEPLVQPLMGSLAGVMPKQATIPMVSTLATEPLDGPELDGRYWATQLLRPFDLPGALARVEADVFVEVGPHAALQGALSQLGLRSLPSMRRGEAARPVVLGALAQLYAQGLDLDWRVLAGEGSLVDLPRYPWQREHHWLEELGGPDRARAPGRVRSLGADAQLIETLELSHAEPAWLLDHQVHGGVVMPGAAWATAAAAVGRELLASDVEVVELRFHRFLRVPAEGASVQLIASPEGPDRATFVAVGSERERFASAQLRALARVEPRRRDLDGLRRDCPRRERPEVIAEILARQGFRYGPSFSAIHELHAGEGQVLARLRLPRGVSPEPDRLHPILLDAAFRSSALVSTPEVARVPAGLERAWLSSARAMTELWCHVRRISPADGASLRVNIELLDARGELVASVDGFELSTVEAQSGSTGLFHALAWAPIEPEVATPPASTQSWALLGAPADLRAELERRGHLTASLGDAGEVDADRLVWVVDPNAELETLASTFLGLARRLGKARLSVLTSGAQAVVPGERCAPDQAGVWGLARVFANEHPERWDGIVDAVDVDWPTLVDALSTPHEDQLVARADGIWAARLRRVPLRRTPRPRLFRRDGSYLITGGFTGLGALTARWMVERGCRRLILAARSALPERHMWASLPSDDPLAARVALVRELEASGCAVHPVAVDVADPAQLEALLARHEAEGLPPLRGVVHSAGAVRDQLIWRMTEDDLLAVLAAKVDGARALDRLTRDLDFFVLYSSISSLLGRVGQANYAAANAYLDALASDRRARGLAGTVVNWGPWRDTGMFSGVHDDRGPVRALDPELGVELFDAIWFDALGSDAAGSDVGGGLAGCAVVDADWTRAAPTPMLRELQPQTDDTAEAQDPNELLALLLLEPEQRLAKVEAELRAQVSEILRTQPARVDVYATLFELGMDSLMVIELKRRAEATFGQALTMNDVFGGSVVQVARAICVALEDSEQLDELLSRIEAMPASQVAALLEASGE</sequence>
<dbReference type="OrthoDB" id="9816204at2"/>
<dbReference type="Gene3D" id="3.40.47.10">
    <property type="match status" value="1"/>
</dbReference>
<dbReference type="Gene3D" id="3.30.70.3290">
    <property type="match status" value="1"/>
</dbReference>
<dbReference type="Pfam" id="PF16197">
    <property type="entry name" value="KAsynt_C_assoc"/>
    <property type="match status" value="1"/>
</dbReference>
<gene>
    <name evidence="9" type="primary">ppsA_5</name>
    <name evidence="9" type="ORF">ENSA5_53980</name>
</gene>
<evidence type="ECO:0000256" key="3">
    <source>
        <dbReference type="ARBA" id="ARBA00022679"/>
    </source>
</evidence>
<feature type="active site" description="Proton donor; for dehydratase activity" evidence="5">
    <location>
        <position position="1147"/>
    </location>
</feature>
<dbReference type="SUPFAM" id="SSF53901">
    <property type="entry name" value="Thiolase-like"/>
    <property type="match status" value="1"/>
</dbReference>
<feature type="region of interest" description="N-terminal hotdog fold" evidence="5">
    <location>
        <begin position="949"/>
        <end position="1074"/>
    </location>
</feature>
<dbReference type="InterPro" id="IPR016039">
    <property type="entry name" value="Thiolase-like"/>
</dbReference>
<comment type="function">
    <text evidence="4">Involved in production of the polyketide antibiotic thailandamide.</text>
</comment>
<dbReference type="GO" id="GO:0071770">
    <property type="term" value="P:DIM/DIP cell wall layer assembly"/>
    <property type="evidence" value="ECO:0007669"/>
    <property type="project" value="TreeGrafter"/>
</dbReference>
<dbReference type="Gene3D" id="3.40.50.720">
    <property type="entry name" value="NAD(P)-binding Rossmann-like Domain"/>
    <property type="match status" value="1"/>
</dbReference>
<dbReference type="Pfam" id="PF14765">
    <property type="entry name" value="PS-DH"/>
    <property type="match status" value="1"/>
</dbReference>
<dbReference type="Pfam" id="PF08659">
    <property type="entry name" value="KR"/>
    <property type="match status" value="1"/>
</dbReference>
<dbReference type="InterPro" id="IPR036736">
    <property type="entry name" value="ACP-like_sf"/>
</dbReference>
<dbReference type="SMART" id="SM00826">
    <property type="entry name" value="PKS_DH"/>
    <property type="match status" value="1"/>
</dbReference>
<dbReference type="Pfam" id="PF02801">
    <property type="entry name" value="Ketoacyl-synt_C"/>
    <property type="match status" value="1"/>
</dbReference>
<dbReference type="Pfam" id="PF00698">
    <property type="entry name" value="Acyl_transf_1"/>
    <property type="match status" value="1"/>
</dbReference>
<evidence type="ECO:0000256" key="1">
    <source>
        <dbReference type="ARBA" id="ARBA00022450"/>
    </source>
</evidence>
<dbReference type="GO" id="GO:0004312">
    <property type="term" value="F:fatty acid synthase activity"/>
    <property type="evidence" value="ECO:0007669"/>
    <property type="project" value="TreeGrafter"/>
</dbReference>
<dbReference type="InterPro" id="IPR009081">
    <property type="entry name" value="PP-bd_ACP"/>
</dbReference>
<dbReference type="InterPro" id="IPR050091">
    <property type="entry name" value="PKS_NRPS_Biosynth_Enz"/>
</dbReference>
<dbReference type="GO" id="GO:0031177">
    <property type="term" value="F:phosphopantetheine binding"/>
    <property type="evidence" value="ECO:0007669"/>
    <property type="project" value="InterPro"/>
</dbReference>
<dbReference type="PANTHER" id="PTHR43775">
    <property type="entry name" value="FATTY ACID SYNTHASE"/>
    <property type="match status" value="1"/>
</dbReference>
<protein>
    <submittedName>
        <fullName evidence="9">Phthiocerol/phenolphthiocerol synthesis polyketide synthase type I PpsA</fullName>
        <ecNumber evidence="9">2.3.1.41</ecNumber>
    </submittedName>
</protein>
<dbReference type="Gene3D" id="3.10.129.110">
    <property type="entry name" value="Polyketide synthase dehydratase"/>
    <property type="match status" value="1"/>
</dbReference>
<dbReference type="PANTHER" id="PTHR43775:SF37">
    <property type="entry name" value="SI:DKEY-61P9.11"/>
    <property type="match status" value="1"/>
</dbReference>
<evidence type="ECO:0000256" key="4">
    <source>
        <dbReference type="ARBA" id="ARBA00054155"/>
    </source>
</evidence>
<keyword evidence="3 9" id="KW-0808">Transferase</keyword>
<dbReference type="InterPro" id="IPR014031">
    <property type="entry name" value="Ketoacyl_synth_C"/>
</dbReference>
<dbReference type="SUPFAM" id="SSF55048">
    <property type="entry name" value="Probable ACP-binding domain of malonyl-CoA ACP transacylase"/>
    <property type="match status" value="1"/>
</dbReference>
<keyword evidence="1" id="KW-0596">Phosphopantetheine</keyword>
<dbReference type="FunFam" id="3.40.47.10:FF:000019">
    <property type="entry name" value="Polyketide synthase type I"/>
    <property type="match status" value="1"/>
</dbReference>
<dbReference type="SUPFAM" id="SSF51735">
    <property type="entry name" value="NAD(P)-binding Rossmann-fold domains"/>
    <property type="match status" value="2"/>
</dbReference>
<feature type="domain" description="Carrier" evidence="6">
    <location>
        <begin position="1697"/>
        <end position="1774"/>
    </location>
</feature>
<proteinExistence type="predicted"/>
<evidence type="ECO:0000313" key="9">
    <source>
        <dbReference type="EMBL" id="PRP91638.1"/>
    </source>
</evidence>
<dbReference type="PROSITE" id="PS52019">
    <property type="entry name" value="PKS_MFAS_DH"/>
    <property type="match status" value="1"/>
</dbReference>
<dbReference type="InterPro" id="IPR049552">
    <property type="entry name" value="PKS_DH_N"/>
</dbReference>
<dbReference type="InterPro" id="IPR032821">
    <property type="entry name" value="PKS_assoc"/>
</dbReference>
<keyword evidence="2" id="KW-0597">Phosphoprotein</keyword>
<dbReference type="SUPFAM" id="SSF52151">
    <property type="entry name" value="FabD/lysophospholipase-like"/>
    <property type="match status" value="1"/>
</dbReference>
<name>A0A2S9XFI8_9BACT</name>
<evidence type="ECO:0000259" key="7">
    <source>
        <dbReference type="PROSITE" id="PS52004"/>
    </source>
</evidence>
<evidence type="ECO:0000259" key="8">
    <source>
        <dbReference type="PROSITE" id="PS52019"/>
    </source>
</evidence>
<evidence type="ECO:0000259" key="6">
    <source>
        <dbReference type="PROSITE" id="PS50075"/>
    </source>
</evidence>
<feature type="domain" description="Carrier" evidence="6">
    <location>
        <begin position="6"/>
        <end position="80"/>
    </location>
</feature>
<dbReference type="InterPro" id="IPR049551">
    <property type="entry name" value="PKS_DH_C"/>
</dbReference>
<dbReference type="InterPro" id="IPR001227">
    <property type="entry name" value="Ac_transferase_dom_sf"/>
</dbReference>
<keyword evidence="9" id="KW-0012">Acyltransferase</keyword>
<dbReference type="EC" id="2.3.1.41" evidence="9"/>
<evidence type="ECO:0000313" key="10">
    <source>
        <dbReference type="Proteomes" id="UP000237968"/>
    </source>
</evidence>
<dbReference type="InterPro" id="IPR036291">
    <property type="entry name" value="NAD(P)-bd_dom_sf"/>
</dbReference>
<dbReference type="SMART" id="SM00827">
    <property type="entry name" value="PKS_AT"/>
    <property type="match status" value="1"/>
</dbReference>
<dbReference type="Pfam" id="PF00550">
    <property type="entry name" value="PP-binding"/>
    <property type="match status" value="2"/>
</dbReference>
<dbReference type="EMBL" id="PVNK01000234">
    <property type="protein sequence ID" value="PRP91638.1"/>
    <property type="molecule type" value="Genomic_DNA"/>
</dbReference>
<keyword evidence="10" id="KW-1185">Reference proteome</keyword>
<dbReference type="InterPro" id="IPR014030">
    <property type="entry name" value="Ketoacyl_synth_N"/>
</dbReference>
<accession>A0A2S9XFI8</accession>
<dbReference type="SMART" id="SM00825">
    <property type="entry name" value="PKS_KS"/>
    <property type="match status" value="1"/>
</dbReference>
<dbReference type="GO" id="GO:0005886">
    <property type="term" value="C:plasma membrane"/>
    <property type="evidence" value="ECO:0007669"/>
    <property type="project" value="TreeGrafter"/>
</dbReference>
<dbReference type="InterPro" id="IPR020807">
    <property type="entry name" value="PKS_DH"/>
</dbReference>
<dbReference type="SMART" id="SM01294">
    <property type="entry name" value="PKS_PP_betabranch"/>
    <property type="match status" value="1"/>
</dbReference>